<dbReference type="AlphaFoldDB" id="A0A5N1IRG2"/>
<evidence type="ECO:0000256" key="5">
    <source>
        <dbReference type="SAM" id="Phobius"/>
    </source>
</evidence>
<evidence type="ECO:0000256" key="4">
    <source>
        <dbReference type="ARBA" id="ARBA00023136"/>
    </source>
</evidence>
<evidence type="ECO:0000313" key="8">
    <source>
        <dbReference type="Proteomes" id="UP000326570"/>
    </source>
</evidence>
<dbReference type="InterPro" id="IPR050768">
    <property type="entry name" value="UPF0353/GerABKA_families"/>
</dbReference>
<dbReference type="PANTHER" id="PTHR22550:SF5">
    <property type="entry name" value="LEUCINE ZIPPER PROTEIN 4"/>
    <property type="match status" value="1"/>
</dbReference>
<evidence type="ECO:0000256" key="3">
    <source>
        <dbReference type="ARBA" id="ARBA00022989"/>
    </source>
</evidence>
<dbReference type="Pfam" id="PF00092">
    <property type="entry name" value="VWA"/>
    <property type="match status" value="1"/>
</dbReference>
<dbReference type="InterPro" id="IPR036465">
    <property type="entry name" value="vWFA_dom_sf"/>
</dbReference>
<dbReference type="PROSITE" id="PS50234">
    <property type="entry name" value="VWFA"/>
    <property type="match status" value="1"/>
</dbReference>
<dbReference type="RefSeq" id="WP_150904168.1">
    <property type="nucleotide sequence ID" value="NZ_VTWT01000006.1"/>
</dbReference>
<keyword evidence="8" id="KW-1185">Reference proteome</keyword>
<evidence type="ECO:0000259" key="6">
    <source>
        <dbReference type="PROSITE" id="PS50234"/>
    </source>
</evidence>
<dbReference type="EMBL" id="VTWT01000006">
    <property type="protein sequence ID" value="KAA9332755.1"/>
    <property type="molecule type" value="Genomic_DNA"/>
</dbReference>
<dbReference type="Proteomes" id="UP000326570">
    <property type="component" value="Unassembled WGS sequence"/>
</dbReference>
<feature type="transmembrane region" description="Helical" evidence="5">
    <location>
        <begin position="47"/>
        <end position="66"/>
    </location>
</feature>
<keyword evidence="2 5" id="KW-0812">Transmembrane</keyword>
<dbReference type="InterPro" id="IPR002035">
    <property type="entry name" value="VWF_A"/>
</dbReference>
<dbReference type="SMART" id="SM00327">
    <property type="entry name" value="VWA"/>
    <property type="match status" value="1"/>
</dbReference>
<feature type="transmembrane region" description="Helical" evidence="5">
    <location>
        <begin position="6"/>
        <end position="27"/>
    </location>
</feature>
<evidence type="ECO:0000313" key="7">
    <source>
        <dbReference type="EMBL" id="KAA9332755.1"/>
    </source>
</evidence>
<comment type="caution">
    <text evidence="7">The sequence shown here is derived from an EMBL/GenBank/DDBJ whole genome shotgun (WGS) entry which is preliminary data.</text>
</comment>
<evidence type="ECO:0000256" key="1">
    <source>
        <dbReference type="ARBA" id="ARBA00022475"/>
    </source>
</evidence>
<sequence length="322" mass="35800">MIWSQSFSLLELIFVAAFILLYGAYLFRMKKLANALHQKPHLIWLKLLLRTTYFGLLIIALLGPSFGAAKKEIKTTGKDILVAVDLSQSMNATDVQPSRLEKVKFELPKLLQKFNSDRVGLLIFSSEAFVQCPLTFDQSALNLYTQTLNTNLVPRAGTDLAAPLELAAEKFREEETANRQQSAKVLVLISDGEDFGENLRKPVNDLVKADVRVFTLGVGSAAGGNIPIGNGFKRDNEGQKVLTKLNAEALQEIASRTEGQYFEINERASEVSKLISAINNVQGNVRQSKTIDVKANKYFYPLLAALLLMLIDATVRFNTFRI</sequence>
<keyword evidence="4 5" id="KW-0472">Membrane</keyword>
<feature type="transmembrane region" description="Helical" evidence="5">
    <location>
        <begin position="298"/>
        <end position="317"/>
    </location>
</feature>
<keyword evidence="3 5" id="KW-1133">Transmembrane helix</keyword>
<protein>
    <submittedName>
        <fullName evidence="7">VWA domain-containing protein</fullName>
    </submittedName>
</protein>
<feature type="domain" description="VWFA" evidence="6">
    <location>
        <begin position="79"/>
        <end position="278"/>
    </location>
</feature>
<name>A0A5N1IRG2_9BACT</name>
<proteinExistence type="predicted"/>
<keyword evidence="1" id="KW-1003">Cell membrane</keyword>
<reference evidence="7 8" key="1">
    <citation type="submission" date="2019-09" db="EMBL/GenBank/DDBJ databases">
        <title>Genome sequence of Adhaeribacter sp. M2.</title>
        <authorList>
            <person name="Srinivasan S."/>
        </authorList>
    </citation>
    <scope>NUCLEOTIDE SEQUENCE [LARGE SCALE GENOMIC DNA]</scope>
    <source>
        <strain evidence="7 8">M2</strain>
    </source>
</reference>
<gene>
    <name evidence="7" type="ORF">F0P94_12175</name>
</gene>
<dbReference type="SUPFAM" id="SSF53300">
    <property type="entry name" value="vWA-like"/>
    <property type="match status" value="1"/>
</dbReference>
<dbReference type="PANTHER" id="PTHR22550">
    <property type="entry name" value="SPORE GERMINATION PROTEIN"/>
    <property type="match status" value="1"/>
</dbReference>
<organism evidence="7 8">
    <name type="scientific">Adhaeribacter soli</name>
    <dbReference type="NCBI Taxonomy" id="2607655"/>
    <lineage>
        <taxon>Bacteria</taxon>
        <taxon>Pseudomonadati</taxon>
        <taxon>Bacteroidota</taxon>
        <taxon>Cytophagia</taxon>
        <taxon>Cytophagales</taxon>
        <taxon>Hymenobacteraceae</taxon>
        <taxon>Adhaeribacter</taxon>
    </lineage>
</organism>
<accession>A0A5N1IRG2</accession>
<evidence type="ECO:0000256" key="2">
    <source>
        <dbReference type="ARBA" id="ARBA00022692"/>
    </source>
</evidence>
<dbReference type="Gene3D" id="3.40.50.410">
    <property type="entry name" value="von Willebrand factor, type A domain"/>
    <property type="match status" value="1"/>
</dbReference>